<name>K2LVU2_TRYCR</name>
<dbReference type="FunFam" id="1.10.20.10:FF:000086">
    <property type="entry name" value="Histone H2A"/>
    <property type="match status" value="1"/>
</dbReference>
<dbReference type="InterPro" id="IPR032458">
    <property type="entry name" value="Histone_H2A_CS"/>
</dbReference>
<protein>
    <recommendedName>
        <fullName evidence="10">Histone H2A</fullName>
    </recommendedName>
</protein>
<proteinExistence type="inferred from homology"/>
<evidence type="ECO:0000256" key="5">
    <source>
        <dbReference type="ARBA" id="ARBA00011538"/>
    </source>
</evidence>
<evidence type="ECO:0000256" key="6">
    <source>
        <dbReference type="ARBA" id="ARBA00022454"/>
    </source>
</evidence>
<dbReference type="Pfam" id="PF16211">
    <property type="entry name" value="Histone_H2A_C"/>
    <property type="match status" value="1"/>
</dbReference>
<dbReference type="PRINTS" id="PR00620">
    <property type="entry name" value="HISTONEH2A"/>
</dbReference>
<evidence type="ECO:0000256" key="8">
    <source>
        <dbReference type="ARBA" id="ARBA00023242"/>
    </source>
</evidence>
<keyword evidence="14" id="KW-1185">Reference proteome</keyword>
<comment type="similarity">
    <text evidence="4 10">Belongs to the histone H2A family.</text>
</comment>
<organism evidence="13 14">
    <name type="scientific">Trypanosoma cruzi marinkellei</name>
    <dbReference type="NCBI Taxonomy" id="85056"/>
    <lineage>
        <taxon>Eukaryota</taxon>
        <taxon>Discoba</taxon>
        <taxon>Euglenozoa</taxon>
        <taxon>Kinetoplastea</taxon>
        <taxon>Metakinetoplastina</taxon>
        <taxon>Trypanosomatida</taxon>
        <taxon>Trypanosomatidae</taxon>
        <taxon>Trypanosoma</taxon>
        <taxon>Schizotrypanum</taxon>
    </lineage>
</organism>
<evidence type="ECO:0000313" key="13">
    <source>
        <dbReference type="EMBL" id="EKF26853.1"/>
    </source>
</evidence>
<keyword evidence="6 10" id="KW-0158">Chromosome</keyword>
<dbReference type="InterPro" id="IPR009072">
    <property type="entry name" value="Histone-fold"/>
</dbReference>
<dbReference type="PROSITE" id="PS00046">
    <property type="entry name" value="HISTONE_H2A"/>
    <property type="match status" value="1"/>
</dbReference>
<evidence type="ECO:0000256" key="2">
    <source>
        <dbReference type="ARBA" id="ARBA00004123"/>
    </source>
</evidence>
<evidence type="ECO:0000256" key="1">
    <source>
        <dbReference type="ARBA" id="ARBA00002001"/>
    </source>
</evidence>
<sequence>PAAQKIILFPLPLPPPLCGSARRLGIGAWPQCGVPCAFSSALAAGPLPPPFSPPFVSQDQSQAKQPNHTLLLFVFLLCFTQARMATPKQAVKKASKKRSGGRSAKAGLIFPVGRVGSLLRRGQYARRIGASGAVYMAAVLEYLTAELLELSVKAASQQTKKPKRLTPRTVTLAVRHDDGLGTLLKDVTLSRGGVMPSLKKALAKKHKSSKKARATPSA</sequence>
<evidence type="ECO:0000256" key="4">
    <source>
        <dbReference type="ARBA" id="ARBA00010691"/>
    </source>
</evidence>
<dbReference type="InterPro" id="IPR007125">
    <property type="entry name" value="H2A/H2B/H3"/>
</dbReference>
<feature type="domain" description="Core Histone H2A/H2B/H3" evidence="11">
    <location>
        <begin position="89"/>
        <end position="175"/>
    </location>
</feature>
<evidence type="ECO:0000256" key="3">
    <source>
        <dbReference type="ARBA" id="ARBA00004286"/>
    </source>
</evidence>
<evidence type="ECO:0000259" key="11">
    <source>
        <dbReference type="Pfam" id="PF00125"/>
    </source>
</evidence>
<dbReference type="OrthoDB" id="250618at2759"/>
<dbReference type="InterPro" id="IPR002119">
    <property type="entry name" value="Histone_H2A"/>
</dbReference>
<evidence type="ECO:0000259" key="12">
    <source>
        <dbReference type="Pfam" id="PF16211"/>
    </source>
</evidence>
<dbReference type="Pfam" id="PF00125">
    <property type="entry name" value="Histone"/>
    <property type="match status" value="1"/>
</dbReference>
<dbReference type="SUPFAM" id="SSF47113">
    <property type="entry name" value="Histone-fold"/>
    <property type="match status" value="1"/>
</dbReference>
<dbReference type="EMBL" id="AHKC01019748">
    <property type="protein sequence ID" value="EKF26853.1"/>
    <property type="molecule type" value="Genomic_DNA"/>
</dbReference>
<feature type="non-terminal residue" evidence="13">
    <location>
        <position position="1"/>
    </location>
</feature>
<evidence type="ECO:0000256" key="10">
    <source>
        <dbReference type="RuleBase" id="RU003767"/>
    </source>
</evidence>
<dbReference type="PANTHER" id="PTHR23430">
    <property type="entry name" value="HISTONE H2A"/>
    <property type="match status" value="1"/>
</dbReference>
<dbReference type="GO" id="GO:0046982">
    <property type="term" value="F:protein heterodimerization activity"/>
    <property type="evidence" value="ECO:0007669"/>
    <property type="project" value="InterPro"/>
</dbReference>
<dbReference type="CDD" id="cd00074">
    <property type="entry name" value="HFD_H2A"/>
    <property type="match status" value="1"/>
</dbReference>
<dbReference type="GO" id="GO:0005634">
    <property type="term" value="C:nucleus"/>
    <property type="evidence" value="ECO:0007669"/>
    <property type="project" value="UniProtKB-SubCell"/>
</dbReference>
<dbReference type="InterPro" id="IPR032454">
    <property type="entry name" value="Histone_H2A_C"/>
</dbReference>
<comment type="caution">
    <text evidence="13">The sequence shown here is derived from an EMBL/GenBank/DDBJ whole genome shotgun (WGS) entry which is preliminary data.</text>
</comment>
<dbReference type="GO" id="GO:0030527">
    <property type="term" value="F:structural constituent of chromatin"/>
    <property type="evidence" value="ECO:0007669"/>
    <property type="project" value="InterPro"/>
</dbReference>
<accession>K2LVU2</accession>
<keyword evidence="9 10" id="KW-0544">Nucleosome core</keyword>
<evidence type="ECO:0000313" key="14">
    <source>
        <dbReference type="Proteomes" id="UP000007350"/>
    </source>
</evidence>
<dbReference type="AlphaFoldDB" id="K2LVU2"/>
<dbReference type="SMART" id="SM00414">
    <property type="entry name" value="H2A"/>
    <property type="match status" value="1"/>
</dbReference>
<evidence type="ECO:0000256" key="7">
    <source>
        <dbReference type="ARBA" id="ARBA00023125"/>
    </source>
</evidence>
<evidence type="ECO:0000256" key="9">
    <source>
        <dbReference type="ARBA" id="ARBA00023269"/>
    </source>
</evidence>
<gene>
    <name evidence="13" type="ORF">MOQ_009439</name>
</gene>
<feature type="domain" description="Histone H2A C-terminal" evidence="12">
    <location>
        <begin position="180"/>
        <end position="211"/>
    </location>
</feature>
<dbReference type="Gene3D" id="1.10.20.10">
    <property type="entry name" value="Histone, subunit A"/>
    <property type="match status" value="1"/>
</dbReference>
<dbReference type="Proteomes" id="UP000007350">
    <property type="component" value="Unassembled WGS sequence"/>
</dbReference>
<reference evidence="13 14" key="1">
    <citation type="journal article" date="2012" name="BMC Genomics">
        <title>Comparative genomic analysis of human infective Trypanosoma cruzi lineages with the bat-restricted subspecies T. cruzi marinkellei.</title>
        <authorList>
            <person name="Franzen O."/>
            <person name="Talavera-Lopez C."/>
            <person name="Ochaya S."/>
            <person name="Butler C.E."/>
            <person name="Messenger L.A."/>
            <person name="Lewis M.D."/>
            <person name="Llewellyn M.S."/>
            <person name="Marinkelle C.J."/>
            <person name="Tyler K.M."/>
            <person name="Miles M.A."/>
            <person name="Andersson B."/>
        </authorList>
    </citation>
    <scope>NUCLEOTIDE SEQUENCE [LARGE SCALE GENOMIC DNA]</scope>
    <source>
        <strain evidence="13 14">B7</strain>
    </source>
</reference>
<dbReference type="GO" id="GO:0000786">
    <property type="term" value="C:nucleosome"/>
    <property type="evidence" value="ECO:0007669"/>
    <property type="project" value="UniProtKB-KW"/>
</dbReference>
<comment type="subcellular location">
    <subcellularLocation>
        <location evidence="3">Chromosome</location>
    </subcellularLocation>
    <subcellularLocation>
        <location evidence="2 10">Nucleus</location>
    </subcellularLocation>
</comment>
<comment type="function">
    <text evidence="1">Core component of nucleosome. Nucleosomes wrap and compact DNA into chromatin, limiting DNA accessibility to the cellular machineries which require DNA as a template. Histones thereby play a central role in transcription regulation, DNA repair, DNA replication and chromosomal stability. DNA accessibility is regulated via a complex set of post-translational modifications of histones, also called histone code, and nucleosome remodeling.</text>
</comment>
<keyword evidence="8 10" id="KW-0539">Nucleus</keyword>
<keyword evidence="7 10" id="KW-0238">DNA-binding</keyword>
<dbReference type="GO" id="GO:0003677">
    <property type="term" value="F:DNA binding"/>
    <property type="evidence" value="ECO:0007669"/>
    <property type="project" value="UniProtKB-KW"/>
</dbReference>
<comment type="subunit">
    <text evidence="5 10">The nucleosome is a histone octamer containing two molecules each of H2A, H2B, H3 and H4 assembled in one H3-H4 heterotetramer and two H2A-H2B heterodimers. The octamer wraps approximately 147 bp of DNA.</text>
</comment>